<reference evidence="2" key="1">
    <citation type="submission" date="2020-07" db="EMBL/GenBank/DDBJ databases">
        <authorList>
            <person name="Lin J."/>
        </authorList>
    </citation>
    <scope>NUCLEOTIDE SEQUENCE</scope>
</reference>
<evidence type="ECO:0000256" key="1">
    <source>
        <dbReference type="SAM" id="SignalP"/>
    </source>
</evidence>
<keyword evidence="1" id="KW-0732">Signal</keyword>
<proteinExistence type="predicted"/>
<feature type="signal peptide" evidence="1">
    <location>
        <begin position="1"/>
        <end position="25"/>
    </location>
</feature>
<sequence length="171" mass="18065">MANATPSSPALLLLLLLLSAASAAAASDSGLGVSFGSARDAPLSLMLPIPLPSSCRGSSMGECAVFEEVSRRVLAGARGLHQLRGAAARQRALLPARRLLLQLPARRPGTPLLPRLLHHHPLPLLLTSPDHLHLPLSAVRISPSSSSLCICTCILHPLVERCCLYPSIQNF</sequence>
<evidence type="ECO:0000313" key="2">
    <source>
        <dbReference type="EMBL" id="CAD1830000.1"/>
    </source>
</evidence>
<accession>A0A6V7PGL7</accession>
<gene>
    <name evidence="2" type="ORF">CB5_LOCUS13211</name>
</gene>
<dbReference type="AlphaFoldDB" id="A0A6V7PGL7"/>
<dbReference type="EMBL" id="LR862130">
    <property type="protein sequence ID" value="CAD1830000.1"/>
    <property type="molecule type" value="Genomic_DNA"/>
</dbReference>
<name>A0A6V7PGL7_ANACO</name>
<organism evidence="2">
    <name type="scientific">Ananas comosus var. bracteatus</name>
    <name type="common">red pineapple</name>
    <dbReference type="NCBI Taxonomy" id="296719"/>
    <lineage>
        <taxon>Eukaryota</taxon>
        <taxon>Viridiplantae</taxon>
        <taxon>Streptophyta</taxon>
        <taxon>Embryophyta</taxon>
        <taxon>Tracheophyta</taxon>
        <taxon>Spermatophyta</taxon>
        <taxon>Magnoliopsida</taxon>
        <taxon>Liliopsida</taxon>
        <taxon>Poales</taxon>
        <taxon>Bromeliaceae</taxon>
        <taxon>Bromelioideae</taxon>
        <taxon>Ananas</taxon>
    </lineage>
</organism>
<feature type="chain" id="PRO_5028109589" evidence="1">
    <location>
        <begin position="26"/>
        <end position="171"/>
    </location>
</feature>
<protein>
    <submittedName>
        <fullName evidence="2">Uncharacterized protein</fullName>
    </submittedName>
</protein>